<dbReference type="EMBL" id="LAZR01000864">
    <property type="protein sequence ID" value="KKN55954.1"/>
    <property type="molecule type" value="Genomic_DNA"/>
</dbReference>
<reference evidence="1" key="1">
    <citation type="journal article" date="2015" name="Nature">
        <title>Complex archaea that bridge the gap between prokaryotes and eukaryotes.</title>
        <authorList>
            <person name="Spang A."/>
            <person name="Saw J.H."/>
            <person name="Jorgensen S.L."/>
            <person name="Zaremba-Niedzwiedzka K."/>
            <person name="Martijn J."/>
            <person name="Lind A.E."/>
            <person name="van Eijk R."/>
            <person name="Schleper C."/>
            <person name="Guy L."/>
            <person name="Ettema T.J."/>
        </authorList>
    </citation>
    <scope>NUCLEOTIDE SEQUENCE</scope>
</reference>
<dbReference type="AlphaFoldDB" id="A0A0F9RMI5"/>
<gene>
    <name evidence="1" type="ORF">LCGC14_0576960</name>
</gene>
<accession>A0A0F9RMI5</accession>
<sequence length="57" mass="6659">MKTQQVLNWTLEKQSLEEQIRKNGNTRLLLSNEIKSLAAKRHLIQVKIDTEIKGWGK</sequence>
<protein>
    <submittedName>
        <fullName evidence="1">Uncharacterized protein</fullName>
    </submittedName>
</protein>
<organism evidence="1">
    <name type="scientific">marine sediment metagenome</name>
    <dbReference type="NCBI Taxonomy" id="412755"/>
    <lineage>
        <taxon>unclassified sequences</taxon>
        <taxon>metagenomes</taxon>
        <taxon>ecological metagenomes</taxon>
    </lineage>
</organism>
<comment type="caution">
    <text evidence="1">The sequence shown here is derived from an EMBL/GenBank/DDBJ whole genome shotgun (WGS) entry which is preliminary data.</text>
</comment>
<proteinExistence type="predicted"/>
<name>A0A0F9RMI5_9ZZZZ</name>
<evidence type="ECO:0000313" key="1">
    <source>
        <dbReference type="EMBL" id="KKN55954.1"/>
    </source>
</evidence>